<dbReference type="Proteomes" id="UP000598271">
    <property type="component" value="Unassembled WGS sequence"/>
</dbReference>
<dbReference type="InterPro" id="IPR052715">
    <property type="entry name" value="RAYT_transposase"/>
</dbReference>
<reference evidence="2 3" key="1">
    <citation type="journal article" date="2014" name="Int. J. Syst. Evol. Microbiol.">
        <title>Complete genome sequence of Corynebacterium casei LMG S-19264T (=DSM 44701T), isolated from a smear-ripened cheese.</title>
        <authorList>
            <consortium name="US DOE Joint Genome Institute (JGI-PGF)"/>
            <person name="Walter F."/>
            <person name="Albersmeier A."/>
            <person name="Kalinowski J."/>
            <person name="Ruckert C."/>
        </authorList>
    </citation>
    <scope>NUCLEOTIDE SEQUENCE [LARGE SCALE GENOMIC DNA]</scope>
    <source>
        <strain evidence="2 3">KCTC 12866</strain>
    </source>
</reference>
<dbReference type="AlphaFoldDB" id="A0A8J3D2N9"/>
<feature type="domain" description="Transposase IS200-like" evidence="1">
    <location>
        <begin position="21"/>
        <end position="187"/>
    </location>
</feature>
<evidence type="ECO:0000259" key="1">
    <source>
        <dbReference type="SMART" id="SM01321"/>
    </source>
</evidence>
<dbReference type="GO" id="GO:0004803">
    <property type="term" value="F:transposase activity"/>
    <property type="evidence" value="ECO:0007669"/>
    <property type="project" value="InterPro"/>
</dbReference>
<dbReference type="PANTHER" id="PTHR36966:SF1">
    <property type="entry name" value="REP-ASSOCIATED TYROSINE TRANSPOSASE"/>
    <property type="match status" value="1"/>
</dbReference>
<dbReference type="InterPro" id="IPR036515">
    <property type="entry name" value="Transposase_17_sf"/>
</dbReference>
<dbReference type="GO" id="GO:0043565">
    <property type="term" value="F:sequence-specific DNA binding"/>
    <property type="evidence" value="ECO:0007669"/>
    <property type="project" value="TreeGrafter"/>
</dbReference>
<evidence type="ECO:0000313" key="2">
    <source>
        <dbReference type="EMBL" id="GHB61913.1"/>
    </source>
</evidence>
<keyword evidence="3" id="KW-1185">Reference proteome</keyword>
<dbReference type="SUPFAM" id="SSF143422">
    <property type="entry name" value="Transposase IS200-like"/>
    <property type="match status" value="1"/>
</dbReference>
<gene>
    <name evidence="2" type="ORF">GCM10007390_14770</name>
</gene>
<comment type="caution">
    <text evidence="2">The sequence shown here is derived from an EMBL/GenBank/DDBJ whole genome shotgun (WGS) entry which is preliminary data.</text>
</comment>
<dbReference type="SMART" id="SM01321">
    <property type="entry name" value="Y1_Tnp"/>
    <property type="match status" value="1"/>
</dbReference>
<protein>
    <recommendedName>
        <fullName evidence="1">Transposase IS200-like domain-containing protein</fullName>
    </recommendedName>
</protein>
<sequence>MAFDPEKHHRRSIRLKNYDSSQAGPYFVTICVTDMECFFGVVVDGKMALNDAGKMIEKWYRELADKFPDIEPIDFVVMPNHFHAIVINNGKGNPNIKLVGADLCVRPTDAKTEHLVPNGDILGEHIGSPLHRVVQWFETMSTNEYIRGVKDHGWPRFRGKLWQRNYYEHIIRSQRSFENISGYIENNPEKWEDDRFYRP</sequence>
<dbReference type="Gene3D" id="3.30.70.1290">
    <property type="entry name" value="Transposase IS200-like"/>
    <property type="match status" value="1"/>
</dbReference>
<accession>A0A8J3D2N9</accession>
<evidence type="ECO:0000313" key="3">
    <source>
        <dbReference type="Proteomes" id="UP000598271"/>
    </source>
</evidence>
<dbReference type="InterPro" id="IPR002686">
    <property type="entry name" value="Transposase_17"/>
</dbReference>
<proteinExistence type="predicted"/>
<organism evidence="2 3">
    <name type="scientific">Persicitalea jodogahamensis</name>
    <dbReference type="NCBI Taxonomy" id="402147"/>
    <lineage>
        <taxon>Bacteria</taxon>
        <taxon>Pseudomonadati</taxon>
        <taxon>Bacteroidota</taxon>
        <taxon>Cytophagia</taxon>
        <taxon>Cytophagales</taxon>
        <taxon>Spirosomataceae</taxon>
        <taxon>Persicitalea</taxon>
    </lineage>
</organism>
<dbReference type="GO" id="GO:0006313">
    <property type="term" value="P:DNA transposition"/>
    <property type="evidence" value="ECO:0007669"/>
    <property type="project" value="InterPro"/>
</dbReference>
<name>A0A8J3D2N9_9BACT</name>
<dbReference type="RefSeq" id="WP_189563671.1">
    <property type="nucleotide sequence ID" value="NZ_BMXF01000001.1"/>
</dbReference>
<dbReference type="EMBL" id="BMXF01000001">
    <property type="protein sequence ID" value="GHB61913.1"/>
    <property type="molecule type" value="Genomic_DNA"/>
</dbReference>
<dbReference type="PANTHER" id="PTHR36966">
    <property type="entry name" value="REP-ASSOCIATED TYROSINE TRANSPOSASE"/>
    <property type="match status" value="1"/>
</dbReference>